<dbReference type="CDD" id="cd07516">
    <property type="entry name" value="HAD_Pase"/>
    <property type="match status" value="1"/>
</dbReference>
<reference evidence="1" key="1">
    <citation type="submission" date="2020-10" db="EMBL/GenBank/DDBJ databases">
        <authorList>
            <person name="Gilroy R."/>
        </authorList>
    </citation>
    <scope>NUCLEOTIDE SEQUENCE</scope>
    <source>
        <strain evidence="1">CHK195-11698</strain>
    </source>
</reference>
<dbReference type="InterPro" id="IPR023214">
    <property type="entry name" value="HAD_sf"/>
</dbReference>
<dbReference type="EMBL" id="DVMJ01000052">
    <property type="protein sequence ID" value="HIU13647.1"/>
    <property type="molecule type" value="Genomic_DNA"/>
</dbReference>
<dbReference type="Gene3D" id="3.40.50.1000">
    <property type="entry name" value="HAD superfamily/HAD-like"/>
    <property type="match status" value="1"/>
</dbReference>
<sequence>MYRLIASDLDETLLNDEHQICEANRQAIKEATARGIKFVPATGRGYTSITNVLEALDLKDKENEYVLSFNGCALTENKGNRLLAFEGLDFDIARQLFEFGLNRDVCIHVYTLDDVYVYRFNDDERERFHRQGTHYTELREPSIAHLKDEPIAKVLYENLDVPYLMSLAEEMLPITEGRLCVSYSSNRYVEFNRLGVDKGTALLKLASLLDIAPEETIAVGDNFNDLAMLEKAGLSVAAGNAVPEVKAVCDYVCQATHNDGVLAEVIERFVMPKKGL</sequence>
<evidence type="ECO:0000313" key="2">
    <source>
        <dbReference type="Proteomes" id="UP000824175"/>
    </source>
</evidence>
<dbReference type="NCBIfam" id="TIGR00099">
    <property type="entry name" value="Cof-subfamily"/>
    <property type="match status" value="1"/>
</dbReference>
<reference evidence="1" key="2">
    <citation type="journal article" date="2021" name="PeerJ">
        <title>Extensive microbial diversity within the chicken gut microbiome revealed by metagenomics and culture.</title>
        <authorList>
            <person name="Gilroy R."/>
            <person name="Ravi A."/>
            <person name="Getino M."/>
            <person name="Pursley I."/>
            <person name="Horton D.L."/>
            <person name="Alikhan N.F."/>
            <person name="Baker D."/>
            <person name="Gharbi K."/>
            <person name="Hall N."/>
            <person name="Watson M."/>
            <person name="Adriaenssens E.M."/>
            <person name="Foster-Nyarko E."/>
            <person name="Jarju S."/>
            <person name="Secka A."/>
            <person name="Antonio M."/>
            <person name="Oren A."/>
            <person name="Chaudhuri R.R."/>
            <person name="La Ragione R."/>
            <person name="Hildebrand F."/>
            <person name="Pallen M.J."/>
        </authorList>
    </citation>
    <scope>NUCLEOTIDE SEQUENCE</scope>
    <source>
        <strain evidence="1">CHK195-11698</strain>
    </source>
</reference>
<dbReference type="PANTHER" id="PTHR10000:SF8">
    <property type="entry name" value="HAD SUPERFAMILY HYDROLASE-LIKE, TYPE 3"/>
    <property type="match status" value="1"/>
</dbReference>
<dbReference type="Gene3D" id="3.30.1240.10">
    <property type="match status" value="1"/>
</dbReference>
<name>A0A9D1L163_9FIRM</name>
<dbReference type="InterPro" id="IPR000150">
    <property type="entry name" value="Cof"/>
</dbReference>
<dbReference type="InterPro" id="IPR036412">
    <property type="entry name" value="HAD-like_sf"/>
</dbReference>
<dbReference type="GO" id="GO:0016791">
    <property type="term" value="F:phosphatase activity"/>
    <property type="evidence" value="ECO:0007669"/>
    <property type="project" value="TreeGrafter"/>
</dbReference>
<comment type="caution">
    <text evidence="1">The sequence shown here is derived from an EMBL/GenBank/DDBJ whole genome shotgun (WGS) entry which is preliminary data.</text>
</comment>
<dbReference type="Proteomes" id="UP000824175">
    <property type="component" value="Unassembled WGS sequence"/>
</dbReference>
<gene>
    <name evidence="1" type="ORF">IAD15_06210</name>
</gene>
<dbReference type="PANTHER" id="PTHR10000">
    <property type="entry name" value="PHOSPHOSERINE PHOSPHATASE"/>
    <property type="match status" value="1"/>
</dbReference>
<proteinExistence type="predicted"/>
<dbReference type="SFLD" id="SFLDG01140">
    <property type="entry name" value="C2.B:_Phosphomannomutase_and_P"/>
    <property type="match status" value="1"/>
</dbReference>
<accession>A0A9D1L163</accession>
<organism evidence="1 2">
    <name type="scientific">Candidatus Fimiplasma intestinipullorum</name>
    <dbReference type="NCBI Taxonomy" id="2840825"/>
    <lineage>
        <taxon>Bacteria</taxon>
        <taxon>Bacillati</taxon>
        <taxon>Bacillota</taxon>
        <taxon>Clostridia</taxon>
        <taxon>Eubacteriales</taxon>
        <taxon>Candidatus Fimiplasma</taxon>
    </lineage>
</organism>
<protein>
    <submittedName>
        <fullName evidence="1">HAD family phosphatase</fullName>
    </submittedName>
</protein>
<dbReference type="SUPFAM" id="SSF56784">
    <property type="entry name" value="HAD-like"/>
    <property type="match status" value="1"/>
</dbReference>
<evidence type="ECO:0000313" key="1">
    <source>
        <dbReference type="EMBL" id="HIU13647.1"/>
    </source>
</evidence>
<dbReference type="NCBIfam" id="TIGR01484">
    <property type="entry name" value="HAD-SF-IIB"/>
    <property type="match status" value="1"/>
</dbReference>
<dbReference type="AlphaFoldDB" id="A0A9D1L163"/>
<dbReference type="SFLD" id="SFLDS00003">
    <property type="entry name" value="Haloacid_Dehalogenase"/>
    <property type="match status" value="1"/>
</dbReference>
<dbReference type="Pfam" id="PF08282">
    <property type="entry name" value="Hydrolase_3"/>
    <property type="match status" value="1"/>
</dbReference>
<dbReference type="GO" id="GO:0000287">
    <property type="term" value="F:magnesium ion binding"/>
    <property type="evidence" value="ECO:0007669"/>
    <property type="project" value="TreeGrafter"/>
</dbReference>
<dbReference type="InterPro" id="IPR006379">
    <property type="entry name" value="HAD-SF_hydro_IIB"/>
</dbReference>
<dbReference type="GO" id="GO:0005829">
    <property type="term" value="C:cytosol"/>
    <property type="evidence" value="ECO:0007669"/>
    <property type="project" value="TreeGrafter"/>
</dbReference>